<dbReference type="EMBL" id="BSXG01000221">
    <property type="protein sequence ID" value="GME32509.1"/>
    <property type="molecule type" value="Genomic_DNA"/>
</dbReference>
<gene>
    <name evidence="1" type="primary">g8997</name>
    <name evidence="1" type="ORF">NpPPO83_00008997</name>
</gene>
<comment type="caution">
    <text evidence="1">The sequence shown here is derived from an EMBL/GenBank/DDBJ whole genome shotgun (WGS) entry which is preliminary data.</text>
</comment>
<evidence type="ECO:0000313" key="1">
    <source>
        <dbReference type="EMBL" id="GME32509.1"/>
    </source>
</evidence>
<name>A0ACB5SA58_9PEZI</name>
<keyword evidence="2" id="KW-1185">Reference proteome</keyword>
<dbReference type="Proteomes" id="UP001165186">
    <property type="component" value="Unassembled WGS sequence"/>
</dbReference>
<proteinExistence type="predicted"/>
<accession>A0ACB5SA58</accession>
<evidence type="ECO:0000313" key="2">
    <source>
        <dbReference type="Proteomes" id="UP001165186"/>
    </source>
</evidence>
<protein>
    <submittedName>
        <fullName evidence="1">Uncharacterized protein</fullName>
    </submittedName>
</protein>
<reference evidence="1" key="1">
    <citation type="submission" date="2024-09" db="EMBL/GenBank/DDBJ databases">
        <title>Draft Genome Sequences of Neofusicoccum parvum.</title>
        <authorList>
            <person name="Ashida A."/>
            <person name="Camagna M."/>
            <person name="Tanaka A."/>
            <person name="Takemoto D."/>
        </authorList>
    </citation>
    <scope>NUCLEOTIDE SEQUENCE</scope>
    <source>
        <strain evidence="1">PPO83</strain>
    </source>
</reference>
<sequence>MAVVHDVPSFLPEVWTLYGIGVVIFALRFFVRVRTVGARGFCGDDYFAMVSVVCLTIDGIVVDRAYHHGTAVEFTRDQIDKMTTEEVHSVGIGSKFEFMGWFSYPGLIWSMKAMMLFFYGRLTFRLWQQKVVRVLSFVVFASYISVLFTVLFSCRPFVANWQVRPDPGLQCSFHPQNVAVVSILNIATDVALLSIPIPLLWTLQMRLKQKIVMGCFLLSGILVIAAAIVRVVVTLGSHPSTLTINLWGIRETVVAVICVNAPMVRPLCSRKFWSLESQPTELTSGRAYGSATTSRHRPITIQPSYTNKITGGEPPKLPVVIERRSREESRVNSPDGATDDTDSEQLIIMRNGSFHGVVVEVEVQVESEERSYRDPKRDVEKGRFPWTKGW</sequence>
<organism evidence="1 2">
    <name type="scientific">Neofusicoccum parvum</name>
    <dbReference type="NCBI Taxonomy" id="310453"/>
    <lineage>
        <taxon>Eukaryota</taxon>
        <taxon>Fungi</taxon>
        <taxon>Dikarya</taxon>
        <taxon>Ascomycota</taxon>
        <taxon>Pezizomycotina</taxon>
        <taxon>Dothideomycetes</taxon>
        <taxon>Dothideomycetes incertae sedis</taxon>
        <taxon>Botryosphaeriales</taxon>
        <taxon>Botryosphaeriaceae</taxon>
        <taxon>Neofusicoccum</taxon>
    </lineage>
</organism>